<dbReference type="AlphaFoldDB" id="U4KXF8"/>
<proteinExistence type="predicted"/>
<keyword evidence="2" id="KW-1185">Reference proteome</keyword>
<sequence length="46" mass="5304">MLLDLLKLGTWKLLWITEDAGIASFPVNLRIISPGRVEWVVLRIEK</sequence>
<gene>
    <name evidence="1" type="ORF">PCON_05752</name>
</gene>
<evidence type="ECO:0000313" key="2">
    <source>
        <dbReference type="Proteomes" id="UP000018144"/>
    </source>
</evidence>
<reference evidence="1 2" key="1">
    <citation type="journal article" date="2013" name="PLoS Genet.">
        <title>The genome and development-dependent transcriptomes of Pyronema confluens: a window into fungal evolution.</title>
        <authorList>
            <person name="Traeger S."/>
            <person name="Altegoer F."/>
            <person name="Freitag M."/>
            <person name="Gabaldon T."/>
            <person name="Kempken F."/>
            <person name="Kumar A."/>
            <person name="Marcet-Houben M."/>
            <person name="Poggeler S."/>
            <person name="Stajich J.E."/>
            <person name="Nowrousian M."/>
        </authorList>
    </citation>
    <scope>NUCLEOTIDE SEQUENCE [LARGE SCALE GENOMIC DNA]</scope>
    <source>
        <strain evidence="2">CBS 100304</strain>
        <tissue evidence="1">Vegetative mycelium</tissue>
    </source>
</reference>
<dbReference type="Proteomes" id="UP000018144">
    <property type="component" value="Unassembled WGS sequence"/>
</dbReference>
<protein>
    <submittedName>
        <fullName evidence="1">Uncharacterized protein</fullName>
    </submittedName>
</protein>
<organism evidence="1 2">
    <name type="scientific">Pyronema omphalodes (strain CBS 100304)</name>
    <name type="common">Pyronema confluens</name>
    <dbReference type="NCBI Taxonomy" id="1076935"/>
    <lineage>
        <taxon>Eukaryota</taxon>
        <taxon>Fungi</taxon>
        <taxon>Dikarya</taxon>
        <taxon>Ascomycota</taxon>
        <taxon>Pezizomycotina</taxon>
        <taxon>Pezizomycetes</taxon>
        <taxon>Pezizales</taxon>
        <taxon>Pyronemataceae</taxon>
        <taxon>Pyronema</taxon>
    </lineage>
</organism>
<dbReference type="EMBL" id="HF935281">
    <property type="protein sequence ID" value="CCX06165.1"/>
    <property type="molecule type" value="Genomic_DNA"/>
</dbReference>
<accession>U4KXF8</accession>
<name>U4KXF8_PYROM</name>
<evidence type="ECO:0000313" key="1">
    <source>
        <dbReference type="EMBL" id="CCX06165.1"/>
    </source>
</evidence>